<comment type="caution">
    <text evidence="4">The sequence shown here is derived from an EMBL/GenBank/DDBJ whole genome shotgun (WGS) entry which is preliminary data.</text>
</comment>
<feature type="domain" description="Peptidase C14 caspase" evidence="3">
    <location>
        <begin position="35"/>
        <end position="236"/>
    </location>
</feature>
<evidence type="ECO:0000313" key="4">
    <source>
        <dbReference type="EMBL" id="GHD63230.1"/>
    </source>
</evidence>
<evidence type="ECO:0000256" key="2">
    <source>
        <dbReference type="SAM" id="SignalP"/>
    </source>
</evidence>
<reference evidence="4" key="2">
    <citation type="submission" date="2020-09" db="EMBL/GenBank/DDBJ databases">
        <authorList>
            <person name="Sun Q."/>
            <person name="Kim S."/>
        </authorList>
    </citation>
    <scope>NUCLEOTIDE SEQUENCE</scope>
    <source>
        <strain evidence="4">KCTC 42651</strain>
    </source>
</reference>
<gene>
    <name evidence="4" type="ORF">GCM10017083_53180</name>
</gene>
<keyword evidence="2" id="KW-0732">Signal</keyword>
<keyword evidence="5" id="KW-1185">Reference proteome</keyword>
<accession>A0A918XY73</accession>
<dbReference type="InterPro" id="IPR018247">
    <property type="entry name" value="EF_Hand_1_Ca_BS"/>
</dbReference>
<dbReference type="EMBL" id="BMZS01000016">
    <property type="protein sequence ID" value="GHD63230.1"/>
    <property type="molecule type" value="Genomic_DNA"/>
</dbReference>
<feature type="region of interest" description="Disordered" evidence="1">
    <location>
        <begin position="294"/>
        <end position="321"/>
    </location>
</feature>
<dbReference type="AlphaFoldDB" id="A0A918XY73"/>
<name>A0A918XY73_9PROT</name>
<feature type="chain" id="PRO_5036976370" description="Peptidase C14 caspase domain-containing protein" evidence="2">
    <location>
        <begin position="23"/>
        <end position="424"/>
    </location>
</feature>
<reference evidence="4" key="1">
    <citation type="journal article" date="2014" name="Int. J. Syst. Evol. Microbiol.">
        <title>Complete genome sequence of Corynebacterium casei LMG S-19264T (=DSM 44701T), isolated from a smear-ripened cheese.</title>
        <authorList>
            <consortium name="US DOE Joint Genome Institute (JGI-PGF)"/>
            <person name="Walter F."/>
            <person name="Albersmeier A."/>
            <person name="Kalinowski J."/>
            <person name="Ruckert C."/>
        </authorList>
    </citation>
    <scope>NUCLEOTIDE SEQUENCE</scope>
    <source>
        <strain evidence="4">KCTC 42651</strain>
    </source>
</reference>
<dbReference type="InterPro" id="IPR011600">
    <property type="entry name" value="Pept_C14_caspase"/>
</dbReference>
<protein>
    <recommendedName>
        <fullName evidence="3">Peptidase C14 caspase domain-containing protein</fullName>
    </recommendedName>
</protein>
<dbReference type="InterPro" id="IPR029030">
    <property type="entry name" value="Caspase-like_dom_sf"/>
</dbReference>
<evidence type="ECO:0000313" key="5">
    <source>
        <dbReference type="Proteomes" id="UP000630353"/>
    </source>
</evidence>
<dbReference type="PROSITE" id="PS00018">
    <property type="entry name" value="EF_HAND_1"/>
    <property type="match status" value="1"/>
</dbReference>
<dbReference type="RefSeq" id="WP_189995488.1">
    <property type="nucleotide sequence ID" value="NZ_BMZS01000016.1"/>
</dbReference>
<dbReference type="Proteomes" id="UP000630353">
    <property type="component" value="Unassembled WGS sequence"/>
</dbReference>
<dbReference type="Gene3D" id="3.40.50.1460">
    <property type="match status" value="1"/>
</dbReference>
<dbReference type="SUPFAM" id="SSF52129">
    <property type="entry name" value="Caspase-like"/>
    <property type="match status" value="1"/>
</dbReference>
<sequence length="424" mass="45432">MRRLAAIWLTAVLLGISGAAGAQGSGPVADKRDAIAVVIGNRHYANGIPEVRYAANDAAAVRRFVIDVLGYRDGNVIQMVDASQAEMFAVFGNGRDHRGKLWSWVRPGRSDVLVYYSGHGVPGLRDRRGYLLPVDADPATPEINGYPLDLLLQNLAKIDTRSTTVLLDACFSGNSAAGWLVRAASPVYVKTAPPAPVAGLTLVTAAQGDQVASWDEQARLGLFTRHLLDALRGAADRGRDGNRDGAVTVAEVERYLDDEMSYAARRQFRRVQKASVSGDPKTVLVAAVPARPAGAGPAPSVTAPPPPPAGPAASAGPARYAPPGRDGARALAFLDRHRPAIKEAIRAYYREQGSAWDHKSIAASLDFAEDIAWFRGLELVAVRDDGMDIRASYAWVGNGRDGDAVALFRLRVTPNELVAVKMWR</sequence>
<organism evidence="4 5">
    <name type="scientific">Thalassobaculum fulvum</name>
    <dbReference type="NCBI Taxonomy" id="1633335"/>
    <lineage>
        <taxon>Bacteria</taxon>
        <taxon>Pseudomonadati</taxon>
        <taxon>Pseudomonadota</taxon>
        <taxon>Alphaproteobacteria</taxon>
        <taxon>Rhodospirillales</taxon>
        <taxon>Thalassobaculaceae</taxon>
        <taxon>Thalassobaculum</taxon>
    </lineage>
</organism>
<proteinExistence type="predicted"/>
<evidence type="ECO:0000259" key="3">
    <source>
        <dbReference type="Pfam" id="PF00656"/>
    </source>
</evidence>
<dbReference type="GO" id="GO:0006508">
    <property type="term" value="P:proteolysis"/>
    <property type="evidence" value="ECO:0007669"/>
    <property type="project" value="InterPro"/>
</dbReference>
<evidence type="ECO:0000256" key="1">
    <source>
        <dbReference type="SAM" id="MobiDB-lite"/>
    </source>
</evidence>
<dbReference type="Pfam" id="PF00656">
    <property type="entry name" value="Peptidase_C14"/>
    <property type="match status" value="1"/>
</dbReference>
<feature type="signal peptide" evidence="2">
    <location>
        <begin position="1"/>
        <end position="22"/>
    </location>
</feature>
<dbReference type="GO" id="GO:0004197">
    <property type="term" value="F:cysteine-type endopeptidase activity"/>
    <property type="evidence" value="ECO:0007669"/>
    <property type="project" value="InterPro"/>
</dbReference>
<feature type="compositionally biased region" description="Low complexity" evidence="1">
    <location>
        <begin position="311"/>
        <end position="321"/>
    </location>
</feature>